<dbReference type="EMBL" id="CP012160">
    <property type="protein sequence ID" value="AKS45904.1"/>
    <property type="molecule type" value="Genomic_DNA"/>
</dbReference>
<dbReference type="PATRIC" id="fig|1458307.3.peg.1367"/>
<dbReference type="Proteomes" id="UP000067444">
    <property type="component" value="Chromosome"/>
</dbReference>
<organism evidence="4 5">
    <name type="scientific">Octadecabacter temperatus</name>
    <dbReference type="NCBI Taxonomy" id="1458307"/>
    <lineage>
        <taxon>Bacteria</taxon>
        <taxon>Pseudomonadati</taxon>
        <taxon>Pseudomonadota</taxon>
        <taxon>Alphaproteobacteria</taxon>
        <taxon>Rhodobacterales</taxon>
        <taxon>Roseobacteraceae</taxon>
        <taxon>Octadecabacter</taxon>
    </lineage>
</organism>
<proteinExistence type="inferred from homology"/>
<dbReference type="Pfam" id="PF01458">
    <property type="entry name" value="SUFBD_core"/>
    <property type="match status" value="1"/>
</dbReference>
<dbReference type="PANTHER" id="PTHR43575">
    <property type="entry name" value="PROTEIN ABCI7, CHLOROPLASTIC"/>
    <property type="match status" value="1"/>
</dbReference>
<dbReference type="RefSeq" id="WP_049834248.1">
    <property type="nucleotide sequence ID" value="NZ_CP012160.1"/>
</dbReference>
<accession>A0A0K0Y4L8</accession>
<dbReference type="SUPFAM" id="SSF101960">
    <property type="entry name" value="Stabilizer of iron transporter SufD"/>
    <property type="match status" value="1"/>
</dbReference>
<keyword evidence="5" id="KW-1185">Reference proteome</keyword>
<dbReference type="KEGG" id="otm:OSB_13510"/>
<dbReference type="InterPro" id="IPR037284">
    <property type="entry name" value="SUF_FeS_clus_asmbl_SufBD_sf"/>
</dbReference>
<evidence type="ECO:0000313" key="5">
    <source>
        <dbReference type="Proteomes" id="UP000067444"/>
    </source>
</evidence>
<dbReference type="PANTHER" id="PTHR43575:SF1">
    <property type="entry name" value="PROTEIN ABCI7, CHLOROPLASTIC"/>
    <property type="match status" value="1"/>
</dbReference>
<dbReference type="STRING" id="1458307.OSB_13510"/>
<dbReference type="InterPro" id="IPR000825">
    <property type="entry name" value="SUF_FeS_clus_asmbl_SufBD_core"/>
</dbReference>
<dbReference type="InterPro" id="IPR045595">
    <property type="entry name" value="SufBD_N"/>
</dbReference>
<dbReference type="InterPro" id="IPR011542">
    <property type="entry name" value="SUF_FeS_clus_asmbl_SufD"/>
</dbReference>
<sequence length="433" mass="47458">MAQSKKMLQVKQDATDAFLADRALPTGAAWANDARADALARLRDMGLPHGRDEYWKFTKPDSLVQRDAPKAAVFQSDEGPLWADVENLTIVFVDGVFDAGASDDFALEGLSIERLADVADKDIHWAKDLYGVLETRGQEVVQRPLAALNTAFATDGVVIHVTGKVSKPVRLVYLHKSETSDATLHHCIKLEEGAEMTLLETGPAAARFNNVMEVDVADHAKFNHVRVQGRDHERRAVTGIFTRLGTESAFKSFTLTMNGVMTRNECVIELTGDDAIAHVAGACVGDGSDFHHDDTVFITHDAVNCESRQVFKKVLRNGATGVFQGKILVKKDAQKTDGYQISQSLLLDDDSQFLAKPELEIYADDVICSHGSTTGAIDEDAMFYLRSRGVPEAEATDLLVLAFLAEALEEIEDETLAEGILERLEGWLARRAS</sequence>
<dbReference type="OrthoDB" id="9768262at2"/>
<comment type="similarity">
    <text evidence="1">Belongs to the iron-sulfur cluster assembly SufBD family.</text>
</comment>
<evidence type="ECO:0000259" key="2">
    <source>
        <dbReference type="Pfam" id="PF01458"/>
    </source>
</evidence>
<name>A0A0K0Y4L8_9RHOB</name>
<feature type="domain" description="SUF system FeS cluster assembly SufBD N-terminal" evidence="3">
    <location>
        <begin position="29"/>
        <end position="166"/>
    </location>
</feature>
<dbReference type="InterPro" id="IPR055346">
    <property type="entry name" value="Fe-S_cluster_assembly_SufBD"/>
</dbReference>
<evidence type="ECO:0000259" key="3">
    <source>
        <dbReference type="Pfam" id="PF19295"/>
    </source>
</evidence>
<protein>
    <submittedName>
        <fullName evidence="4">FeS cluster assembly protein SufD</fullName>
    </submittedName>
</protein>
<feature type="domain" description="SUF system FeS cluster assembly SufBD core" evidence="2">
    <location>
        <begin position="180"/>
        <end position="403"/>
    </location>
</feature>
<gene>
    <name evidence="4" type="primary">sufD</name>
    <name evidence="4" type="ORF">OSB_13510</name>
</gene>
<evidence type="ECO:0000313" key="4">
    <source>
        <dbReference type="EMBL" id="AKS45904.1"/>
    </source>
</evidence>
<reference evidence="4 5" key="1">
    <citation type="journal article" date="2015" name="Genome Announc.">
        <title>Closed Genome Sequence of Octadecabacter temperatus SB1, the First Mesophilic Species of the Genus Octadecabacter.</title>
        <authorList>
            <person name="Voget S."/>
            <person name="Billerbeck S."/>
            <person name="Simon M."/>
            <person name="Daniel R."/>
        </authorList>
    </citation>
    <scope>NUCLEOTIDE SEQUENCE [LARGE SCALE GENOMIC DNA]</scope>
    <source>
        <strain evidence="4 5">SB1</strain>
    </source>
</reference>
<dbReference type="NCBIfam" id="TIGR01981">
    <property type="entry name" value="sufD"/>
    <property type="match status" value="1"/>
</dbReference>
<evidence type="ECO:0000256" key="1">
    <source>
        <dbReference type="ARBA" id="ARBA00043967"/>
    </source>
</evidence>
<dbReference type="Pfam" id="PF19295">
    <property type="entry name" value="SufBD_N"/>
    <property type="match status" value="1"/>
</dbReference>
<dbReference type="AlphaFoldDB" id="A0A0K0Y4L8"/>
<dbReference type="GO" id="GO:0016226">
    <property type="term" value="P:iron-sulfur cluster assembly"/>
    <property type="evidence" value="ECO:0007669"/>
    <property type="project" value="InterPro"/>
</dbReference>